<evidence type="ECO:0000313" key="13">
    <source>
        <dbReference type="Proteomes" id="UP000651057"/>
    </source>
</evidence>
<dbReference type="Pfam" id="PF03412">
    <property type="entry name" value="Peptidase_C39"/>
    <property type="match status" value="1"/>
</dbReference>
<keyword evidence="13" id="KW-1185">Reference proteome</keyword>
<dbReference type="GO" id="GO:0008233">
    <property type="term" value="F:peptidase activity"/>
    <property type="evidence" value="ECO:0007669"/>
    <property type="project" value="InterPro"/>
</dbReference>
<dbReference type="Proteomes" id="UP000651057">
    <property type="component" value="Unassembled WGS sequence"/>
</dbReference>
<proteinExistence type="inferred from homology"/>
<dbReference type="InterPro" id="IPR005074">
    <property type="entry name" value="Peptidase_C39"/>
</dbReference>
<evidence type="ECO:0000256" key="6">
    <source>
        <dbReference type="ARBA" id="ARBA00023002"/>
    </source>
</evidence>
<dbReference type="EMBL" id="JAERQJ010000001">
    <property type="protein sequence ID" value="MBL0682603.1"/>
    <property type="molecule type" value="Genomic_DNA"/>
</dbReference>
<evidence type="ECO:0000256" key="5">
    <source>
        <dbReference type="ARBA" id="ARBA00022989"/>
    </source>
</evidence>
<dbReference type="Gene3D" id="3.40.30.10">
    <property type="entry name" value="Glutaredoxin"/>
    <property type="match status" value="1"/>
</dbReference>
<dbReference type="Pfam" id="PF07884">
    <property type="entry name" value="VKOR"/>
    <property type="match status" value="1"/>
</dbReference>
<evidence type="ECO:0000256" key="9">
    <source>
        <dbReference type="ARBA" id="ARBA00023284"/>
    </source>
</evidence>
<dbReference type="SUPFAM" id="SSF52833">
    <property type="entry name" value="Thioredoxin-like"/>
    <property type="match status" value="1"/>
</dbReference>
<evidence type="ECO:0000256" key="2">
    <source>
        <dbReference type="ARBA" id="ARBA00006214"/>
    </source>
</evidence>
<dbReference type="InterPro" id="IPR012932">
    <property type="entry name" value="VKOR"/>
</dbReference>
<dbReference type="GO" id="GO:0006508">
    <property type="term" value="P:proteolysis"/>
    <property type="evidence" value="ECO:0007669"/>
    <property type="project" value="InterPro"/>
</dbReference>
<evidence type="ECO:0000256" key="10">
    <source>
        <dbReference type="SAM" id="Phobius"/>
    </source>
</evidence>
<organism evidence="12 13">
    <name type="scientific">Aquimarina mytili</name>
    <dbReference type="NCBI Taxonomy" id="874423"/>
    <lineage>
        <taxon>Bacteria</taxon>
        <taxon>Pseudomonadati</taxon>
        <taxon>Bacteroidota</taxon>
        <taxon>Flavobacteriia</taxon>
        <taxon>Flavobacteriales</taxon>
        <taxon>Flavobacteriaceae</taxon>
        <taxon>Aquimarina</taxon>
    </lineage>
</organism>
<sequence>MKDSVVYLLYKLLRKNKITVDEEEVKFQLLSHPTYPSLHSITGVLDHFNIENIAVQAPTNNETLSQLESYFLAQIKNDTGEHFVLFIRKKDKINLVFSREYTQVLTDEEFLKIWTGIILVIDPNENEVSTTAKNNDTKIGATVLTSLLFITLFFLFKPSLSEFLHYSLSIIGAVFSALIILKELGLQSNTLDRFCSSGQNKVDCDAVLNSNGASLLGIFKLSDAGIVYFVSLVFSSFLFLLSQNSFDLIYIIGLLSIPFTLYSIVYQYTVVKNWCTLCLFVVAVLWLQIIPIYLSGFSIQNISFDFSALSLLLFSFSLVSVGWSYILPLLKKEIELKTLKIDHYKFKRNFTLFNTLLSKSEVSPVGVIDQNEIILGNKTEKPKLSITVITNPSCGYCKEVHTLVEQLFRKNIEEMQIIVRFNVPTMDRDNDTAKVTARLLEIYTEKGEEKCLEAMHDVYLNLQFKDWLKKWGQNENGNYFKTLENQNKWCINHNKNFTPEILIDGKSYPKEYNRKELLFFVEDLLE</sequence>
<protein>
    <recommendedName>
        <fullName evidence="11">Peptidase C39 domain-containing protein</fullName>
    </recommendedName>
</protein>
<feature type="transmembrane region" description="Helical" evidence="10">
    <location>
        <begin position="248"/>
        <end position="266"/>
    </location>
</feature>
<dbReference type="AlphaFoldDB" id="A0A937D9K7"/>
<feature type="transmembrane region" description="Helical" evidence="10">
    <location>
        <begin position="273"/>
        <end position="294"/>
    </location>
</feature>
<keyword evidence="9" id="KW-0676">Redox-active center</keyword>
<gene>
    <name evidence="12" type="ORF">JJQ60_03690</name>
</gene>
<feature type="transmembrane region" description="Helical" evidence="10">
    <location>
        <begin position="139"/>
        <end position="157"/>
    </location>
</feature>
<comment type="similarity">
    <text evidence="2">Belongs to the VKOR family.</text>
</comment>
<dbReference type="GO" id="GO:0016491">
    <property type="term" value="F:oxidoreductase activity"/>
    <property type="evidence" value="ECO:0007669"/>
    <property type="project" value="UniProtKB-KW"/>
</dbReference>
<keyword evidence="3 10" id="KW-0812">Transmembrane</keyword>
<dbReference type="InterPro" id="IPR038354">
    <property type="entry name" value="VKOR_sf"/>
</dbReference>
<keyword evidence="5 10" id="KW-1133">Transmembrane helix</keyword>
<accession>A0A937D9K7</accession>
<dbReference type="GO" id="GO:0005524">
    <property type="term" value="F:ATP binding"/>
    <property type="evidence" value="ECO:0007669"/>
    <property type="project" value="InterPro"/>
</dbReference>
<dbReference type="GO" id="GO:0016020">
    <property type="term" value="C:membrane"/>
    <property type="evidence" value="ECO:0007669"/>
    <property type="project" value="UniProtKB-SubCell"/>
</dbReference>
<evidence type="ECO:0000313" key="12">
    <source>
        <dbReference type="EMBL" id="MBL0682603.1"/>
    </source>
</evidence>
<feature type="domain" description="Peptidase C39" evidence="11">
    <location>
        <begin position="2"/>
        <end position="121"/>
    </location>
</feature>
<evidence type="ECO:0000256" key="8">
    <source>
        <dbReference type="ARBA" id="ARBA00023157"/>
    </source>
</evidence>
<dbReference type="GO" id="GO:0048038">
    <property type="term" value="F:quinone binding"/>
    <property type="evidence" value="ECO:0007669"/>
    <property type="project" value="UniProtKB-KW"/>
</dbReference>
<comment type="subcellular location">
    <subcellularLocation>
        <location evidence="1">Membrane</location>
        <topology evidence="1">Multi-pass membrane protein</topology>
    </subcellularLocation>
</comment>
<keyword evidence="6" id="KW-0560">Oxidoreductase</keyword>
<reference evidence="12" key="1">
    <citation type="submission" date="2021-01" db="EMBL/GenBank/DDBJ databases">
        <authorList>
            <person name="Zhong Y.L."/>
        </authorList>
    </citation>
    <scope>NUCLEOTIDE SEQUENCE</scope>
    <source>
        <strain evidence="12">KCTC 23302</strain>
    </source>
</reference>
<dbReference type="Gene3D" id="3.90.70.10">
    <property type="entry name" value="Cysteine proteinases"/>
    <property type="match status" value="1"/>
</dbReference>
<keyword evidence="8" id="KW-1015">Disulfide bond</keyword>
<comment type="caution">
    <text evidence="12">The sequence shown here is derived from an EMBL/GenBank/DDBJ whole genome shotgun (WGS) entry which is preliminary data.</text>
</comment>
<evidence type="ECO:0000256" key="7">
    <source>
        <dbReference type="ARBA" id="ARBA00023136"/>
    </source>
</evidence>
<name>A0A937D9K7_9FLAO</name>
<dbReference type="PROSITE" id="PS50990">
    <property type="entry name" value="PEPTIDASE_C39"/>
    <property type="match status" value="1"/>
</dbReference>
<evidence type="ECO:0000259" key="11">
    <source>
        <dbReference type="PROSITE" id="PS50990"/>
    </source>
</evidence>
<evidence type="ECO:0000256" key="1">
    <source>
        <dbReference type="ARBA" id="ARBA00004141"/>
    </source>
</evidence>
<evidence type="ECO:0000256" key="3">
    <source>
        <dbReference type="ARBA" id="ARBA00022692"/>
    </source>
</evidence>
<feature type="transmembrane region" description="Helical" evidence="10">
    <location>
        <begin position="163"/>
        <end position="181"/>
    </location>
</feature>
<feature type="transmembrane region" description="Helical" evidence="10">
    <location>
        <begin position="225"/>
        <end position="242"/>
    </location>
</feature>
<dbReference type="InterPro" id="IPR036249">
    <property type="entry name" value="Thioredoxin-like_sf"/>
</dbReference>
<feature type="transmembrane region" description="Helical" evidence="10">
    <location>
        <begin position="306"/>
        <end position="330"/>
    </location>
</feature>
<dbReference type="SMART" id="SM00756">
    <property type="entry name" value="VKc"/>
    <property type="match status" value="1"/>
</dbReference>
<keyword evidence="7 10" id="KW-0472">Membrane</keyword>
<keyword evidence="4" id="KW-0874">Quinone</keyword>
<evidence type="ECO:0000256" key="4">
    <source>
        <dbReference type="ARBA" id="ARBA00022719"/>
    </source>
</evidence>
<dbReference type="Gene3D" id="1.20.1440.130">
    <property type="entry name" value="VKOR domain"/>
    <property type="match status" value="1"/>
</dbReference>
<dbReference type="RefSeq" id="WP_201916739.1">
    <property type="nucleotide sequence ID" value="NZ_BAABAX010000021.1"/>
</dbReference>
<dbReference type="CDD" id="cd12921">
    <property type="entry name" value="VKOR_4"/>
    <property type="match status" value="1"/>
</dbReference>